<keyword evidence="3" id="KW-0010">Activator</keyword>
<reference evidence="6" key="2">
    <citation type="submission" date="2022-09" db="EMBL/GenBank/DDBJ databases">
        <title>Rouxiella aceris sp. nov., isolated from tree sap and emended description of the genus Rhouxiella.</title>
        <authorList>
            <person name="Kim I.S."/>
        </authorList>
    </citation>
    <scope>NUCLEOTIDE SEQUENCE</scope>
    <source>
        <strain evidence="6">SAP-2</strain>
    </source>
</reference>
<name>A0AA40X1W0_9GAMM</name>
<evidence type="ECO:0000256" key="4">
    <source>
        <dbReference type="ARBA" id="ARBA00023163"/>
    </source>
</evidence>
<dbReference type="PRINTS" id="PR00038">
    <property type="entry name" value="HTHLUXR"/>
</dbReference>
<accession>A0AA40X1W0</accession>
<dbReference type="Pfam" id="PF03472">
    <property type="entry name" value="Autoind_bind"/>
    <property type="match status" value="1"/>
</dbReference>
<dbReference type="Pfam" id="PF00196">
    <property type="entry name" value="GerE"/>
    <property type="match status" value="1"/>
</dbReference>
<proteinExistence type="predicted"/>
<dbReference type="InterPro" id="IPR000792">
    <property type="entry name" value="Tscrpt_reg_LuxR_C"/>
</dbReference>
<evidence type="ECO:0000256" key="3">
    <source>
        <dbReference type="ARBA" id="ARBA00023159"/>
    </source>
</evidence>
<dbReference type="InterPro" id="IPR036693">
    <property type="entry name" value="TF_LuxR_autoind-bd_dom_sf"/>
</dbReference>
<dbReference type="InterPro" id="IPR005143">
    <property type="entry name" value="TF_LuxR_autoind-bd_dom"/>
</dbReference>
<comment type="caution">
    <text evidence="6">The sequence shown here is derived from an EMBL/GenBank/DDBJ whole genome shotgun (WGS) entry which is preliminary data.</text>
</comment>
<dbReference type="PANTHER" id="PTHR44688:SF16">
    <property type="entry name" value="DNA-BINDING TRANSCRIPTIONAL ACTIVATOR DEVR_DOSR"/>
    <property type="match status" value="1"/>
</dbReference>
<dbReference type="AlphaFoldDB" id="A0AA40X1W0"/>
<protein>
    <submittedName>
        <fullName evidence="6">LuxR family transcriptional regulator</fullName>
    </submittedName>
</protein>
<sequence>MSKCFYSNSEKNAHIKMSLERRLVKYGEISYVYGVMNKRDMDEMLIISNFPSEIIDNYLSNKYQNIDPVIINALNRISSFGWDEKLGINSQWTVRRLIDAIRNYDIIRGHAFVLHDHKNCLATLVLYIDKLLIPYIDKVIFKYRDEIQGLLIYIHEMLLESYQEERQVTKNILSTREAEILYWSSTGKTYAEVARILIITVSTVKFHMANIVKKMGVKNAKHAISLANEIGIVYHPLMR</sequence>
<dbReference type="EMBL" id="JADMKS010000003">
    <property type="protein sequence ID" value="MBF6636709.1"/>
    <property type="molecule type" value="Genomic_DNA"/>
</dbReference>
<dbReference type="GO" id="GO:0003677">
    <property type="term" value="F:DNA binding"/>
    <property type="evidence" value="ECO:0007669"/>
    <property type="project" value="UniProtKB-KW"/>
</dbReference>
<keyword evidence="1" id="KW-0805">Transcription regulation</keyword>
<evidence type="ECO:0000313" key="7">
    <source>
        <dbReference type="Proteomes" id="UP000705283"/>
    </source>
</evidence>
<dbReference type="Gene3D" id="3.30.450.80">
    <property type="entry name" value="Transcription factor LuxR-like, autoinducer-binding domain"/>
    <property type="match status" value="1"/>
</dbReference>
<dbReference type="SUPFAM" id="SSF75516">
    <property type="entry name" value="Pheromone-binding domain of LuxR-like quorum-sensing transcription factors"/>
    <property type="match status" value="1"/>
</dbReference>
<dbReference type="Proteomes" id="UP000705283">
    <property type="component" value="Unassembled WGS sequence"/>
</dbReference>
<dbReference type="RefSeq" id="WP_194977845.1">
    <property type="nucleotide sequence ID" value="NZ_JADMKS010000003.1"/>
</dbReference>
<gene>
    <name evidence="6" type="ORF">ITX54_08575</name>
</gene>
<evidence type="ECO:0000313" key="6">
    <source>
        <dbReference type="EMBL" id="MBF6636709.1"/>
    </source>
</evidence>
<dbReference type="CDD" id="cd06170">
    <property type="entry name" value="LuxR_C_like"/>
    <property type="match status" value="1"/>
</dbReference>
<dbReference type="GO" id="GO:0006355">
    <property type="term" value="P:regulation of DNA-templated transcription"/>
    <property type="evidence" value="ECO:0007669"/>
    <property type="project" value="InterPro"/>
</dbReference>
<dbReference type="PROSITE" id="PS00622">
    <property type="entry name" value="HTH_LUXR_1"/>
    <property type="match status" value="1"/>
</dbReference>
<feature type="domain" description="HTH luxR-type" evidence="5">
    <location>
        <begin position="166"/>
        <end position="231"/>
    </location>
</feature>
<organism evidence="6 7">
    <name type="scientific">Rouxiella silvae</name>
    <dbReference type="NCBI Taxonomy" id="1646373"/>
    <lineage>
        <taxon>Bacteria</taxon>
        <taxon>Pseudomonadati</taxon>
        <taxon>Pseudomonadota</taxon>
        <taxon>Gammaproteobacteria</taxon>
        <taxon>Enterobacterales</taxon>
        <taxon>Yersiniaceae</taxon>
        <taxon>Rouxiella</taxon>
    </lineage>
</organism>
<dbReference type="SUPFAM" id="SSF46894">
    <property type="entry name" value="C-terminal effector domain of the bipartite response regulators"/>
    <property type="match status" value="1"/>
</dbReference>
<evidence type="ECO:0000256" key="1">
    <source>
        <dbReference type="ARBA" id="ARBA00023015"/>
    </source>
</evidence>
<dbReference type="InterPro" id="IPR036388">
    <property type="entry name" value="WH-like_DNA-bd_sf"/>
</dbReference>
<evidence type="ECO:0000256" key="2">
    <source>
        <dbReference type="ARBA" id="ARBA00023125"/>
    </source>
</evidence>
<evidence type="ECO:0000259" key="5">
    <source>
        <dbReference type="PROSITE" id="PS50043"/>
    </source>
</evidence>
<dbReference type="PANTHER" id="PTHR44688">
    <property type="entry name" value="DNA-BINDING TRANSCRIPTIONAL ACTIVATOR DEVR_DOSR"/>
    <property type="match status" value="1"/>
</dbReference>
<keyword evidence="4" id="KW-0804">Transcription</keyword>
<reference evidence="6" key="1">
    <citation type="submission" date="2020-11" db="EMBL/GenBank/DDBJ databases">
        <authorList>
            <person name="Lee S.D."/>
        </authorList>
    </citation>
    <scope>NUCLEOTIDE SEQUENCE</scope>
    <source>
        <strain evidence="6">SAP-2</strain>
    </source>
</reference>
<dbReference type="PROSITE" id="PS50043">
    <property type="entry name" value="HTH_LUXR_2"/>
    <property type="match status" value="1"/>
</dbReference>
<dbReference type="Gene3D" id="1.10.10.10">
    <property type="entry name" value="Winged helix-like DNA-binding domain superfamily/Winged helix DNA-binding domain"/>
    <property type="match status" value="1"/>
</dbReference>
<dbReference type="InterPro" id="IPR016032">
    <property type="entry name" value="Sig_transdc_resp-reg_C-effctor"/>
</dbReference>
<dbReference type="SMART" id="SM00421">
    <property type="entry name" value="HTH_LUXR"/>
    <property type="match status" value="1"/>
</dbReference>
<keyword evidence="2" id="KW-0238">DNA-binding</keyword>